<evidence type="ECO:0000259" key="2">
    <source>
        <dbReference type="Pfam" id="PF16169"/>
    </source>
</evidence>
<accession>E0DIJ9</accession>
<evidence type="ECO:0000313" key="3">
    <source>
        <dbReference type="EMBL" id="EFM48140.1"/>
    </source>
</evidence>
<gene>
    <name evidence="3" type="ORF">HMPREF0299_5511</name>
</gene>
<evidence type="ECO:0008006" key="5">
    <source>
        <dbReference type="Google" id="ProtNLM"/>
    </source>
</evidence>
<protein>
    <recommendedName>
        <fullName evidence="5">NlpC/p60-like peptidase</fullName>
    </recommendedName>
</protein>
<feature type="domain" description="DUF4872" evidence="2">
    <location>
        <begin position="152"/>
        <end position="328"/>
    </location>
</feature>
<reference evidence="3" key="1">
    <citation type="submission" date="2010-08" db="EMBL/GenBank/DDBJ databases">
        <authorList>
            <person name="Harkins D.M."/>
            <person name="Madupu R."/>
            <person name="Durkin A.S."/>
            <person name="Torralba M."/>
            <person name="Methe B."/>
            <person name="Sutton G.G."/>
            <person name="Nelson K.E."/>
        </authorList>
    </citation>
    <scope>NUCLEOTIDE SEQUENCE [LARGE SCALE GENOMIC DNA]</scope>
    <source>
        <strain evidence="3">ATCC 14266</strain>
    </source>
</reference>
<dbReference type="Pfam" id="PF16169">
    <property type="entry name" value="DUF4872"/>
    <property type="match status" value="1"/>
</dbReference>
<keyword evidence="4" id="KW-1185">Reference proteome</keyword>
<dbReference type="eggNOG" id="COG4990">
    <property type="taxonomic scope" value="Bacteria"/>
</dbReference>
<dbReference type="InterPro" id="IPR032369">
    <property type="entry name" value="DUF4872"/>
</dbReference>
<comment type="caution">
    <text evidence="3">The sequence shown here is derived from an EMBL/GenBank/DDBJ whole genome shotgun (WGS) entry which is preliminary data.</text>
</comment>
<evidence type="ECO:0000313" key="4">
    <source>
        <dbReference type="Proteomes" id="UP000004218"/>
    </source>
</evidence>
<dbReference type="Pfam" id="PF14399">
    <property type="entry name" value="BtrH_N"/>
    <property type="match status" value="1"/>
</dbReference>
<organism evidence="3 4">
    <name type="scientific">Corynebacterium matruchotii ATCC 14266</name>
    <dbReference type="NCBI Taxonomy" id="553207"/>
    <lineage>
        <taxon>Bacteria</taxon>
        <taxon>Bacillati</taxon>
        <taxon>Actinomycetota</taxon>
        <taxon>Actinomycetes</taxon>
        <taxon>Mycobacteriales</taxon>
        <taxon>Corynebacteriaceae</taxon>
        <taxon>Corynebacterium</taxon>
    </lineage>
</organism>
<dbReference type="AlphaFoldDB" id="E0DIJ9"/>
<feature type="domain" description="Butirosin biosynthesis protein H N-terminal" evidence="1">
    <location>
        <begin position="12"/>
        <end position="140"/>
    </location>
</feature>
<dbReference type="EMBL" id="ACSH02000008">
    <property type="protein sequence ID" value="EFM48140.1"/>
    <property type="molecule type" value="Genomic_DNA"/>
</dbReference>
<name>E0DIJ9_9CORY</name>
<proteinExistence type="predicted"/>
<dbReference type="Proteomes" id="UP000004218">
    <property type="component" value="Unassembled WGS sequence"/>
</dbReference>
<sequence length="329" mass="36804">MMIDTQPFVGQHCETTTVGTLLGQLGIHLSEPMLFGLGEGLAYTIWKMKTMDFPFLGGRIKPDLITENIATNLGLLLTVKETTSQAKAWRMVKELLDAGHVVGLKLDCYHLEYFSQPTHFAGHYVAIRGYDDHQAFLVDTQQQGTTVVTSLESLALARNEKGPMSSRNRYFTLAIDPEHPQPMTRETLAETVTTAIRKNAATYLNPPIKNLCYKGIEKTSREILRWYDTSNNVQEEFATTAMLMERAGTGGALFRNMYRDFLQEAHQLTGAENIKAAHNAFVNIAHDWSQVIALFEQVGATGDRTYVEQASELLKSLAKQEQAAMQLLL</sequence>
<dbReference type="InterPro" id="IPR026935">
    <property type="entry name" value="BtrH_N"/>
</dbReference>
<dbReference type="STRING" id="553207.HMPREF0299_5511"/>
<evidence type="ECO:0000259" key="1">
    <source>
        <dbReference type="Pfam" id="PF14399"/>
    </source>
</evidence>